<proteinExistence type="predicted"/>
<name>A0A8J1XWJ1_OWEFU</name>
<dbReference type="Proteomes" id="UP000749559">
    <property type="component" value="Unassembled WGS sequence"/>
</dbReference>
<organism evidence="1 2">
    <name type="scientific">Owenia fusiformis</name>
    <name type="common">Polychaete worm</name>
    <dbReference type="NCBI Taxonomy" id="6347"/>
    <lineage>
        <taxon>Eukaryota</taxon>
        <taxon>Metazoa</taxon>
        <taxon>Spiralia</taxon>
        <taxon>Lophotrochozoa</taxon>
        <taxon>Annelida</taxon>
        <taxon>Polychaeta</taxon>
        <taxon>Sedentaria</taxon>
        <taxon>Canalipalpata</taxon>
        <taxon>Sabellida</taxon>
        <taxon>Oweniida</taxon>
        <taxon>Oweniidae</taxon>
        <taxon>Owenia</taxon>
    </lineage>
</organism>
<reference evidence="1" key="1">
    <citation type="submission" date="2022-03" db="EMBL/GenBank/DDBJ databases">
        <authorList>
            <person name="Martin C."/>
        </authorList>
    </citation>
    <scope>NUCLEOTIDE SEQUENCE</scope>
</reference>
<gene>
    <name evidence="1" type="ORF">OFUS_LOCUS15968</name>
</gene>
<sequence length="141" mass="15618">MKLILILSAMLGCAFVSGYTTERPNNNSYRGQHRRPPPSCLRASVLLPGMIKTCVSSIIKKNEFRSYLDLDVCQFVKKSVTMGLSCMVKEFNKQTDCPMEVVEEIMGMNSENNMAMKYVEYMFCGGSNPFGPPSPSPASPA</sequence>
<protein>
    <submittedName>
        <fullName evidence="1">Uncharacterized protein</fullName>
    </submittedName>
</protein>
<dbReference type="AlphaFoldDB" id="A0A8J1XWJ1"/>
<comment type="caution">
    <text evidence="1">The sequence shown here is derived from an EMBL/GenBank/DDBJ whole genome shotgun (WGS) entry which is preliminary data.</text>
</comment>
<keyword evidence="2" id="KW-1185">Reference proteome</keyword>
<dbReference type="EMBL" id="CAIIXF020000008">
    <property type="protein sequence ID" value="CAH1790800.1"/>
    <property type="molecule type" value="Genomic_DNA"/>
</dbReference>
<evidence type="ECO:0000313" key="1">
    <source>
        <dbReference type="EMBL" id="CAH1790800.1"/>
    </source>
</evidence>
<evidence type="ECO:0000313" key="2">
    <source>
        <dbReference type="Proteomes" id="UP000749559"/>
    </source>
</evidence>
<accession>A0A8J1XWJ1</accession>